<dbReference type="Proteomes" id="UP000824540">
    <property type="component" value="Unassembled WGS sequence"/>
</dbReference>
<evidence type="ECO:0000313" key="1">
    <source>
        <dbReference type="EMBL" id="KAG9337116.1"/>
    </source>
</evidence>
<name>A0A8T2NBA7_9TELE</name>
<reference evidence="1" key="1">
    <citation type="thesis" date="2021" institute="BYU ScholarsArchive" country="Provo, UT, USA">
        <title>Applications of and Algorithms for Genome Assembly and Genomic Analyses with an Emphasis on Marine Teleosts.</title>
        <authorList>
            <person name="Pickett B.D."/>
        </authorList>
    </citation>
    <scope>NUCLEOTIDE SEQUENCE</scope>
    <source>
        <strain evidence="1">HI-2016</strain>
    </source>
</reference>
<protein>
    <submittedName>
        <fullName evidence="1">Uncharacterized protein</fullName>
    </submittedName>
</protein>
<sequence>MPSVQEPVSDSQSVLTYLLVSDTKSDHEVLGDTHPCYSSPPAKYSCGWRTIQLSISKALHGMGPFITKRQPPLWPALKPQQPNKQALPACRQQLPDQSRGGNGVGEECQPMTFSHPPPPPLTLICDMCLLVAMAKAGLVNPLSSPCRPAGGLPPSLSLHCHGIPPEYCNHTENDTT</sequence>
<evidence type="ECO:0000313" key="2">
    <source>
        <dbReference type="Proteomes" id="UP000824540"/>
    </source>
</evidence>
<dbReference type="EMBL" id="JAFBMS010000095">
    <property type="protein sequence ID" value="KAG9337116.1"/>
    <property type="molecule type" value="Genomic_DNA"/>
</dbReference>
<organism evidence="1 2">
    <name type="scientific">Albula glossodonta</name>
    <name type="common">roundjaw bonefish</name>
    <dbReference type="NCBI Taxonomy" id="121402"/>
    <lineage>
        <taxon>Eukaryota</taxon>
        <taxon>Metazoa</taxon>
        <taxon>Chordata</taxon>
        <taxon>Craniata</taxon>
        <taxon>Vertebrata</taxon>
        <taxon>Euteleostomi</taxon>
        <taxon>Actinopterygii</taxon>
        <taxon>Neopterygii</taxon>
        <taxon>Teleostei</taxon>
        <taxon>Albuliformes</taxon>
        <taxon>Albulidae</taxon>
        <taxon>Albula</taxon>
    </lineage>
</organism>
<accession>A0A8T2NBA7</accession>
<proteinExistence type="predicted"/>
<dbReference type="AlphaFoldDB" id="A0A8T2NBA7"/>
<gene>
    <name evidence="1" type="ORF">JZ751_029784</name>
</gene>
<comment type="caution">
    <text evidence="1">The sequence shown here is derived from an EMBL/GenBank/DDBJ whole genome shotgun (WGS) entry which is preliminary data.</text>
</comment>
<keyword evidence="2" id="KW-1185">Reference proteome</keyword>